<dbReference type="NCBIfam" id="TIGR01069">
    <property type="entry name" value="mutS2"/>
    <property type="match status" value="1"/>
</dbReference>
<dbReference type="SMART" id="SM00534">
    <property type="entry name" value="MUTSac"/>
    <property type="match status" value="1"/>
</dbReference>
<dbReference type="GO" id="GO:0016887">
    <property type="term" value="F:ATP hydrolysis activity"/>
    <property type="evidence" value="ECO:0007669"/>
    <property type="project" value="InterPro"/>
</dbReference>
<keyword evidence="2" id="KW-0067">ATP-binding</keyword>
<organism evidence="7 8">
    <name type="scientific">Arenibacter aquaticus</name>
    <dbReference type="NCBI Taxonomy" id="2489054"/>
    <lineage>
        <taxon>Bacteria</taxon>
        <taxon>Pseudomonadati</taxon>
        <taxon>Bacteroidota</taxon>
        <taxon>Flavobacteriia</taxon>
        <taxon>Flavobacteriales</taxon>
        <taxon>Flavobacteriaceae</taxon>
        <taxon>Arenibacter</taxon>
    </lineage>
</organism>
<dbReference type="InterPro" id="IPR036187">
    <property type="entry name" value="DNA_mismatch_repair_MutS_sf"/>
</dbReference>
<dbReference type="SUPFAM" id="SSF52540">
    <property type="entry name" value="P-loop containing nucleoside triphosphate hydrolases"/>
    <property type="match status" value="1"/>
</dbReference>
<protein>
    <submittedName>
        <fullName evidence="7">DNA mismatch repair protein MutS</fullName>
    </submittedName>
</protein>
<dbReference type="AlphaFoldDB" id="A0A430JZD7"/>
<evidence type="ECO:0000256" key="2">
    <source>
        <dbReference type="ARBA" id="ARBA00022840"/>
    </source>
</evidence>
<gene>
    <name evidence="7" type="ORF">EHW67_18455</name>
</gene>
<dbReference type="InterPro" id="IPR045076">
    <property type="entry name" value="MutS"/>
</dbReference>
<dbReference type="EMBL" id="RQPJ01000021">
    <property type="protein sequence ID" value="RTE52173.1"/>
    <property type="molecule type" value="Genomic_DNA"/>
</dbReference>
<evidence type="ECO:0000313" key="8">
    <source>
        <dbReference type="Proteomes" id="UP000267585"/>
    </source>
</evidence>
<dbReference type="InterPro" id="IPR005747">
    <property type="entry name" value="MutS2"/>
</dbReference>
<dbReference type="SMART" id="SM00533">
    <property type="entry name" value="MUTSd"/>
    <property type="match status" value="1"/>
</dbReference>
<dbReference type="Gene3D" id="3.40.50.300">
    <property type="entry name" value="P-loop containing nucleotide triphosphate hydrolases"/>
    <property type="match status" value="1"/>
</dbReference>
<feature type="domain" description="DNA mismatch repair proteins mutS family" evidence="6">
    <location>
        <begin position="335"/>
        <end position="520"/>
    </location>
</feature>
<evidence type="ECO:0000256" key="3">
    <source>
        <dbReference type="ARBA" id="ARBA00023125"/>
    </source>
</evidence>
<dbReference type="PANTHER" id="PTHR48466:SF2">
    <property type="entry name" value="OS10G0509000 PROTEIN"/>
    <property type="match status" value="1"/>
</dbReference>
<evidence type="ECO:0000256" key="1">
    <source>
        <dbReference type="ARBA" id="ARBA00022741"/>
    </source>
</evidence>
<dbReference type="RefSeq" id="WP_126163858.1">
    <property type="nucleotide sequence ID" value="NZ_RQPJ01000021.1"/>
</dbReference>
<dbReference type="InterPro" id="IPR000432">
    <property type="entry name" value="DNA_mismatch_repair_MutS_C"/>
</dbReference>
<sequence length="726" mass="82650">MNKISSKTLQDLEFNTVLIQLGARCTTELGKEQVVTLEPLSSKSDILNILGQTSEYLASYSNDNRIPNHNFDTINPELKLLKIENTTLEVGGFKKIGALCNTVATHIKFFVKFKEYYPLLFNVSDAIILNPDIPRHIDSVIDKFGEIKDNASSNLQNIRSQMVAVKGKINQSFASALNTYHASELLDEIRESVVDNRRVLAVKSMYRKKVKGAVMGTSKTGSIVYIEPEATLRYSRELSNLEFEEREEIQKILNDLTNQIRPYAEDLHAYQDFLVHMDITASKAKYALEMDALLPEISENRELYLRDAYHPLLFLSNKYKKEKTYPQTITLHPKNRIIVISGPNAGGKSITLKTIGLLQVMLQSGLLIPVHERSKVCLFDNVLTDIGDNQSIENHLSTYSYRLKNMNYFLRKCNDKTLFLIDEFGTGSDPELGGALAETFLEVFYDRGAYGVITTHYANLKLLANELPHVTNANMLFDGKSLEPTYQLVVGQAGSSFTFEVAQKNGIPYSLINKAKKKIERGKVRFDATIAKLQKERSRMEKTGSRLQEEESKARTEAQKLEDLNLKIKTKLENYQELYDHNQRMIYLGNKVNTVAQKYFQDKKKRPLVSELLRIVETENSKRKKQSAKEVKAQKAKKAKVEQEVIKKVEVIREKKKVEKKKAAIIEKNKPRPVFKVGDRVRLMDGKAIGSIDSLEKNKAIVNYGMFTTNVGVEQLELVERKNPKK</sequence>
<dbReference type="OrthoDB" id="9808166at2"/>
<dbReference type="GO" id="GO:0030983">
    <property type="term" value="F:mismatched DNA binding"/>
    <property type="evidence" value="ECO:0007669"/>
    <property type="project" value="InterPro"/>
</dbReference>
<dbReference type="Proteomes" id="UP000267585">
    <property type="component" value="Unassembled WGS sequence"/>
</dbReference>
<comment type="caution">
    <text evidence="7">The sequence shown here is derived from an EMBL/GenBank/DDBJ whole genome shotgun (WGS) entry which is preliminary data.</text>
</comment>
<dbReference type="Pfam" id="PF00488">
    <property type="entry name" value="MutS_V"/>
    <property type="match status" value="1"/>
</dbReference>
<evidence type="ECO:0000313" key="7">
    <source>
        <dbReference type="EMBL" id="RTE52173.1"/>
    </source>
</evidence>
<feature type="region of interest" description="Disordered" evidence="4">
    <location>
        <begin position="537"/>
        <end position="556"/>
    </location>
</feature>
<keyword evidence="8" id="KW-1185">Reference proteome</keyword>
<dbReference type="GO" id="GO:0140664">
    <property type="term" value="F:ATP-dependent DNA damage sensor activity"/>
    <property type="evidence" value="ECO:0007669"/>
    <property type="project" value="InterPro"/>
</dbReference>
<dbReference type="GO" id="GO:0045910">
    <property type="term" value="P:negative regulation of DNA recombination"/>
    <property type="evidence" value="ECO:0007669"/>
    <property type="project" value="InterPro"/>
</dbReference>
<feature type="domain" description="DNA mismatch repair protein MutS core" evidence="5">
    <location>
        <begin position="12"/>
        <end position="316"/>
    </location>
</feature>
<accession>A0A430JZD7</accession>
<dbReference type="InterPro" id="IPR027417">
    <property type="entry name" value="P-loop_NTPase"/>
</dbReference>
<name>A0A430JZD7_9FLAO</name>
<dbReference type="InterPro" id="IPR007696">
    <property type="entry name" value="DNA_mismatch_repair_MutS_core"/>
</dbReference>
<evidence type="ECO:0000256" key="4">
    <source>
        <dbReference type="SAM" id="MobiDB-lite"/>
    </source>
</evidence>
<evidence type="ECO:0000259" key="5">
    <source>
        <dbReference type="SMART" id="SM00533"/>
    </source>
</evidence>
<keyword evidence="3" id="KW-0238">DNA-binding</keyword>
<proteinExistence type="predicted"/>
<dbReference type="PIRSF" id="PIRSF005814">
    <property type="entry name" value="MutS_YshD"/>
    <property type="match status" value="1"/>
</dbReference>
<dbReference type="GO" id="GO:0004519">
    <property type="term" value="F:endonuclease activity"/>
    <property type="evidence" value="ECO:0007669"/>
    <property type="project" value="InterPro"/>
</dbReference>
<evidence type="ECO:0000259" key="6">
    <source>
        <dbReference type="SMART" id="SM00534"/>
    </source>
</evidence>
<dbReference type="SUPFAM" id="SSF48334">
    <property type="entry name" value="DNA repair protein MutS, domain III"/>
    <property type="match status" value="1"/>
</dbReference>
<reference evidence="7 8" key="1">
    <citation type="submission" date="2018-11" db="EMBL/GenBank/DDBJ databases">
        <title>Arenibacter aquaticus sp.nov., a marine bacterium isolated from surface seawater in the South China Sea.</title>
        <authorList>
            <person name="Guo J."/>
            <person name="Sun J."/>
        </authorList>
    </citation>
    <scope>NUCLEOTIDE SEQUENCE [LARGE SCALE GENOMIC DNA]</scope>
    <source>
        <strain evidence="7 8">GUO666</strain>
    </source>
</reference>
<keyword evidence="1" id="KW-0547">Nucleotide-binding</keyword>
<dbReference type="GO" id="GO:0005524">
    <property type="term" value="F:ATP binding"/>
    <property type="evidence" value="ECO:0007669"/>
    <property type="project" value="UniProtKB-KW"/>
</dbReference>
<dbReference type="PANTHER" id="PTHR48466">
    <property type="entry name" value="OS10G0509000 PROTEIN-RELATED"/>
    <property type="match status" value="1"/>
</dbReference>
<dbReference type="GO" id="GO:0006298">
    <property type="term" value="P:mismatch repair"/>
    <property type="evidence" value="ECO:0007669"/>
    <property type="project" value="InterPro"/>
</dbReference>